<keyword evidence="7" id="KW-0240">DNA-directed RNA polymerase</keyword>
<dbReference type="SUPFAM" id="SSF88946">
    <property type="entry name" value="Sigma2 domain of RNA polymerase sigma factors"/>
    <property type="match status" value="1"/>
</dbReference>
<reference evidence="7 8" key="1">
    <citation type="submission" date="2019-07" db="EMBL/GenBank/DDBJ databases">
        <title>Whole genome shotgun sequence of Segetibacter aerophilus NBRC 106135.</title>
        <authorList>
            <person name="Hosoyama A."/>
            <person name="Uohara A."/>
            <person name="Ohji S."/>
            <person name="Ichikawa N."/>
        </authorList>
    </citation>
    <scope>NUCLEOTIDE SEQUENCE [LARGE SCALE GENOMIC DNA]</scope>
    <source>
        <strain evidence="7 8">NBRC 106135</strain>
    </source>
</reference>
<keyword evidence="2" id="KW-0805">Transcription regulation</keyword>
<sequence length="180" mass="21085">MNTGNLYHESELVSLLKQRHEHAFNYLYDHYSGSLYSVIVSIVPDRELANDLLQEVFVKIWRQIESYDNEKGRLFTWMLNVARNASIDAVRSKSYQQGQQNRELTENVYEEGGSVQMNTDRIGLRKIVHKLKEEYRVLVELSYFEGYTQDEISKMLKIPLGTVKTRLRSALLQLKQVIKP</sequence>
<dbReference type="InterPro" id="IPR013324">
    <property type="entry name" value="RNA_pol_sigma_r3/r4-like"/>
</dbReference>
<dbReference type="InterPro" id="IPR039425">
    <property type="entry name" value="RNA_pol_sigma-70-like"/>
</dbReference>
<gene>
    <name evidence="7" type="ORF">SAE01_44410</name>
</gene>
<dbReference type="InterPro" id="IPR007627">
    <property type="entry name" value="RNA_pol_sigma70_r2"/>
</dbReference>
<keyword evidence="4" id="KW-0804">Transcription</keyword>
<protein>
    <submittedName>
        <fullName evidence="7">DNA-directed RNA polymerase sigma-70 factor</fullName>
    </submittedName>
</protein>
<dbReference type="InterPro" id="IPR036388">
    <property type="entry name" value="WH-like_DNA-bd_sf"/>
</dbReference>
<dbReference type="CDD" id="cd06171">
    <property type="entry name" value="Sigma70_r4"/>
    <property type="match status" value="1"/>
</dbReference>
<evidence type="ECO:0000259" key="6">
    <source>
        <dbReference type="Pfam" id="PF08281"/>
    </source>
</evidence>
<dbReference type="PANTHER" id="PTHR43133:SF62">
    <property type="entry name" value="RNA POLYMERASE SIGMA FACTOR SIGZ"/>
    <property type="match status" value="1"/>
</dbReference>
<proteinExistence type="inferred from homology"/>
<dbReference type="GO" id="GO:0000428">
    <property type="term" value="C:DNA-directed RNA polymerase complex"/>
    <property type="evidence" value="ECO:0007669"/>
    <property type="project" value="UniProtKB-KW"/>
</dbReference>
<evidence type="ECO:0000256" key="3">
    <source>
        <dbReference type="ARBA" id="ARBA00023082"/>
    </source>
</evidence>
<dbReference type="InterPro" id="IPR013249">
    <property type="entry name" value="RNA_pol_sigma70_r4_t2"/>
</dbReference>
<dbReference type="PANTHER" id="PTHR43133">
    <property type="entry name" value="RNA POLYMERASE ECF-TYPE SIGMA FACTO"/>
    <property type="match status" value="1"/>
</dbReference>
<dbReference type="Proteomes" id="UP000321513">
    <property type="component" value="Unassembled WGS sequence"/>
</dbReference>
<keyword evidence="8" id="KW-1185">Reference proteome</keyword>
<comment type="similarity">
    <text evidence="1">Belongs to the sigma-70 factor family. ECF subfamily.</text>
</comment>
<dbReference type="InterPro" id="IPR014284">
    <property type="entry name" value="RNA_pol_sigma-70_dom"/>
</dbReference>
<dbReference type="GO" id="GO:0003677">
    <property type="term" value="F:DNA binding"/>
    <property type="evidence" value="ECO:0007669"/>
    <property type="project" value="InterPro"/>
</dbReference>
<evidence type="ECO:0000256" key="2">
    <source>
        <dbReference type="ARBA" id="ARBA00023015"/>
    </source>
</evidence>
<dbReference type="Gene3D" id="1.10.10.10">
    <property type="entry name" value="Winged helix-like DNA-binding domain superfamily/Winged helix DNA-binding domain"/>
    <property type="match status" value="1"/>
</dbReference>
<dbReference type="Gene3D" id="1.10.1740.10">
    <property type="match status" value="1"/>
</dbReference>
<keyword evidence="3" id="KW-0731">Sigma factor</keyword>
<evidence type="ECO:0000313" key="7">
    <source>
        <dbReference type="EMBL" id="GEO11945.1"/>
    </source>
</evidence>
<dbReference type="Pfam" id="PF08281">
    <property type="entry name" value="Sigma70_r4_2"/>
    <property type="match status" value="1"/>
</dbReference>
<comment type="caution">
    <text evidence="7">The sequence shown here is derived from an EMBL/GenBank/DDBJ whole genome shotgun (WGS) entry which is preliminary data.</text>
</comment>
<accession>A0A512BJ86</accession>
<dbReference type="NCBIfam" id="TIGR02937">
    <property type="entry name" value="sigma70-ECF"/>
    <property type="match status" value="1"/>
</dbReference>
<dbReference type="AlphaFoldDB" id="A0A512BJ86"/>
<feature type="domain" description="RNA polymerase sigma-70 region 2" evidence="5">
    <location>
        <begin position="27"/>
        <end position="94"/>
    </location>
</feature>
<dbReference type="Pfam" id="PF04542">
    <property type="entry name" value="Sigma70_r2"/>
    <property type="match status" value="1"/>
</dbReference>
<organism evidence="7 8">
    <name type="scientific">Segetibacter aerophilus</name>
    <dbReference type="NCBI Taxonomy" id="670293"/>
    <lineage>
        <taxon>Bacteria</taxon>
        <taxon>Pseudomonadati</taxon>
        <taxon>Bacteroidota</taxon>
        <taxon>Chitinophagia</taxon>
        <taxon>Chitinophagales</taxon>
        <taxon>Chitinophagaceae</taxon>
        <taxon>Segetibacter</taxon>
    </lineage>
</organism>
<dbReference type="InterPro" id="IPR013325">
    <property type="entry name" value="RNA_pol_sigma_r2"/>
</dbReference>
<dbReference type="EMBL" id="BJYT01000034">
    <property type="protein sequence ID" value="GEO11945.1"/>
    <property type="molecule type" value="Genomic_DNA"/>
</dbReference>
<evidence type="ECO:0000313" key="8">
    <source>
        <dbReference type="Proteomes" id="UP000321513"/>
    </source>
</evidence>
<evidence type="ECO:0000259" key="5">
    <source>
        <dbReference type="Pfam" id="PF04542"/>
    </source>
</evidence>
<evidence type="ECO:0000256" key="4">
    <source>
        <dbReference type="ARBA" id="ARBA00023163"/>
    </source>
</evidence>
<dbReference type="GO" id="GO:0006352">
    <property type="term" value="P:DNA-templated transcription initiation"/>
    <property type="evidence" value="ECO:0007669"/>
    <property type="project" value="InterPro"/>
</dbReference>
<dbReference type="SUPFAM" id="SSF88659">
    <property type="entry name" value="Sigma3 and sigma4 domains of RNA polymerase sigma factors"/>
    <property type="match status" value="1"/>
</dbReference>
<name>A0A512BJ86_9BACT</name>
<evidence type="ECO:0000256" key="1">
    <source>
        <dbReference type="ARBA" id="ARBA00010641"/>
    </source>
</evidence>
<feature type="domain" description="RNA polymerase sigma factor 70 region 4 type 2" evidence="6">
    <location>
        <begin position="124"/>
        <end position="174"/>
    </location>
</feature>
<dbReference type="GO" id="GO:0016987">
    <property type="term" value="F:sigma factor activity"/>
    <property type="evidence" value="ECO:0007669"/>
    <property type="project" value="UniProtKB-KW"/>
</dbReference>